<comment type="caution">
    <text evidence="2">The sequence shown here is derived from an EMBL/GenBank/DDBJ whole genome shotgun (WGS) entry which is preliminary data.</text>
</comment>
<keyword evidence="1" id="KW-0812">Transmembrane</keyword>
<dbReference type="Proteomes" id="UP000215914">
    <property type="component" value="Unassembled WGS sequence"/>
</dbReference>
<proteinExistence type="predicted"/>
<reference evidence="2" key="2">
    <citation type="submission" date="2020-06" db="EMBL/GenBank/DDBJ databases">
        <title>Helianthus annuus Genome sequencing and assembly Release 2.</title>
        <authorList>
            <person name="Gouzy J."/>
            <person name="Langlade N."/>
            <person name="Munos S."/>
        </authorList>
    </citation>
    <scope>NUCLEOTIDE SEQUENCE</scope>
    <source>
        <tissue evidence="2">Leaves</tissue>
    </source>
</reference>
<reference evidence="2" key="1">
    <citation type="journal article" date="2017" name="Nature">
        <title>The sunflower genome provides insights into oil metabolism, flowering and Asterid evolution.</title>
        <authorList>
            <person name="Badouin H."/>
            <person name="Gouzy J."/>
            <person name="Grassa C.J."/>
            <person name="Murat F."/>
            <person name="Staton S.E."/>
            <person name="Cottret L."/>
            <person name="Lelandais-Briere C."/>
            <person name="Owens G.L."/>
            <person name="Carrere S."/>
            <person name="Mayjonade B."/>
            <person name="Legrand L."/>
            <person name="Gill N."/>
            <person name="Kane N.C."/>
            <person name="Bowers J.E."/>
            <person name="Hubner S."/>
            <person name="Bellec A."/>
            <person name="Berard A."/>
            <person name="Berges H."/>
            <person name="Blanchet N."/>
            <person name="Boniface M.C."/>
            <person name="Brunel D."/>
            <person name="Catrice O."/>
            <person name="Chaidir N."/>
            <person name="Claudel C."/>
            <person name="Donnadieu C."/>
            <person name="Faraut T."/>
            <person name="Fievet G."/>
            <person name="Helmstetter N."/>
            <person name="King M."/>
            <person name="Knapp S.J."/>
            <person name="Lai Z."/>
            <person name="Le Paslier M.C."/>
            <person name="Lippi Y."/>
            <person name="Lorenzon L."/>
            <person name="Mandel J.R."/>
            <person name="Marage G."/>
            <person name="Marchand G."/>
            <person name="Marquand E."/>
            <person name="Bret-Mestries E."/>
            <person name="Morien E."/>
            <person name="Nambeesan S."/>
            <person name="Nguyen T."/>
            <person name="Pegot-Espagnet P."/>
            <person name="Pouilly N."/>
            <person name="Raftis F."/>
            <person name="Sallet E."/>
            <person name="Schiex T."/>
            <person name="Thomas J."/>
            <person name="Vandecasteele C."/>
            <person name="Vares D."/>
            <person name="Vear F."/>
            <person name="Vautrin S."/>
            <person name="Crespi M."/>
            <person name="Mangin B."/>
            <person name="Burke J.M."/>
            <person name="Salse J."/>
            <person name="Munos S."/>
            <person name="Vincourt P."/>
            <person name="Rieseberg L.H."/>
            <person name="Langlade N.B."/>
        </authorList>
    </citation>
    <scope>NUCLEOTIDE SEQUENCE</scope>
    <source>
        <tissue evidence="2">Leaves</tissue>
    </source>
</reference>
<feature type="transmembrane region" description="Helical" evidence="1">
    <location>
        <begin position="20"/>
        <end position="38"/>
    </location>
</feature>
<organism evidence="2 3">
    <name type="scientific">Helianthus annuus</name>
    <name type="common">Common sunflower</name>
    <dbReference type="NCBI Taxonomy" id="4232"/>
    <lineage>
        <taxon>Eukaryota</taxon>
        <taxon>Viridiplantae</taxon>
        <taxon>Streptophyta</taxon>
        <taxon>Embryophyta</taxon>
        <taxon>Tracheophyta</taxon>
        <taxon>Spermatophyta</taxon>
        <taxon>Magnoliopsida</taxon>
        <taxon>eudicotyledons</taxon>
        <taxon>Gunneridae</taxon>
        <taxon>Pentapetalae</taxon>
        <taxon>asterids</taxon>
        <taxon>campanulids</taxon>
        <taxon>Asterales</taxon>
        <taxon>Asteraceae</taxon>
        <taxon>Asteroideae</taxon>
        <taxon>Heliantheae alliance</taxon>
        <taxon>Heliantheae</taxon>
        <taxon>Helianthus</taxon>
    </lineage>
</organism>
<accession>A0A9K3J7I6</accession>
<evidence type="ECO:0000313" key="2">
    <source>
        <dbReference type="EMBL" id="KAF5809862.1"/>
    </source>
</evidence>
<dbReference type="Gramene" id="mRNA:HanXRQr2_Chr04g0162481">
    <property type="protein sequence ID" value="CDS:HanXRQr2_Chr04g0162481.1"/>
    <property type="gene ID" value="HanXRQr2_Chr04g0162481"/>
</dbReference>
<keyword evidence="1" id="KW-1133">Transmembrane helix</keyword>
<evidence type="ECO:0000256" key="1">
    <source>
        <dbReference type="SAM" id="Phobius"/>
    </source>
</evidence>
<dbReference type="EMBL" id="MNCJ02000319">
    <property type="protein sequence ID" value="KAF5809862.1"/>
    <property type="molecule type" value="Genomic_DNA"/>
</dbReference>
<keyword evidence="1" id="KW-0472">Membrane</keyword>
<feature type="transmembrane region" description="Helical" evidence="1">
    <location>
        <begin position="44"/>
        <end position="61"/>
    </location>
</feature>
<sequence length="62" mass="7574">MRKVMKRLLVEDRDESIFSFIFFIVINTLCRVYCYLSLNKYVNVHVLTIYNIFAIIFWRSCD</sequence>
<protein>
    <submittedName>
        <fullName evidence="2">Uncharacterized protein</fullName>
    </submittedName>
</protein>
<name>A0A9K3J7I6_HELAN</name>
<evidence type="ECO:0000313" key="3">
    <source>
        <dbReference type="Proteomes" id="UP000215914"/>
    </source>
</evidence>
<gene>
    <name evidence="2" type="ORF">HanXRQr2_Chr04g0162481</name>
</gene>
<dbReference type="AlphaFoldDB" id="A0A9K3J7I6"/>
<keyword evidence="3" id="KW-1185">Reference proteome</keyword>